<dbReference type="GO" id="GO:0003690">
    <property type="term" value="F:double-stranded DNA binding"/>
    <property type="evidence" value="ECO:0007669"/>
    <property type="project" value="TreeGrafter"/>
</dbReference>
<dbReference type="PANTHER" id="PTHR38103">
    <property type="entry name" value="RECOMBINATION-ASSOCIATED PROTEIN RDGC"/>
    <property type="match status" value="1"/>
</dbReference>
<evidence type="ECO:0000313" key="7">
    <source>
        <dbReference type="Proteomes" id="UP000092018"/>
    </source>
</evidence>
<keyword evidence="4" id="KW-0963">Cytoplasm</keyword>
<dbReference type="Proteomes" id="UP000092018">
    <property type="component" value="Plasmid unnamed1"/>
</dbReference>
<dbReference type="GO" id="GO:0006310">
    <property type="term" value="P:DNA recombination"/>
    <property type="evidence" value="ECO:0007669"/>
    <property type="project" value="UniProtKB-KW"/>
</dbReference>
<comment type="subcellular location">
    <subcellularLocation>
        <location evidence="1">Cytoplasm</location>
        <location evidence="1">Nucleoid</location>
    </subcellularLocation>
</comment>
<dbReference type="Pfam" id="PF04381">
    <property type="entry name" value="RdgC"/>
    <property type="match status" value="1"/>
</dbReference>
<dbReference type="NCBIfam" id="NF001462">
    <property type="entry name" value="PRK00321.1-3"/>
    <property type="match status" value="1"/>
</dbReference>
<proteinExistence type="inferred from homology"/>
<dbReference type="GO" id="GO:0000018">
    <property type="term" value="P:regulation of DNA recombination"/>
    <property type="evidence" value="ECO:0007669"/>
    <property type="project" value="TreeGrafter"/>
</dbReference>
<keyword evidence="5" id="KW-0233">DNA recombination</keyword>
<name>A0AAN0XZE4_9VIBR</name>
<evidence type="ECO:0000256" key="4">
    <source>
        <dbReference type="ARBA" id="ARBA00022490"/>
    </source>
</evidence>
<dbReference type="KEGG" id="vbr:A6E01_19725"/>
<keyword evidence="6" id="KW-0614">Plasmid</keyword>
<comment type="similarity">
    <text evidence="2">Belongs to the RdgC family.</text>
</comment>
<accession>A0AAN0XZE4</accession>
<dbReference type="PANTHER" id="PTHR38103:SF1">
    <property type="entry name" value="RECOMBINATION-ASSOCIATED PROTEIN RDGC"/>
    <property type="match status" value="1"/>
</dbReference>
<organism evidence="6 7">
    <name type="scientific">Vibrio breoganii</name>
    <dbReference type="NCBI Taxonomy" id="553239"/>
    <lineage>
        <taxon>Bacteria</taxon>
        <taxon>Pseudomonadati</taxon>
        <taxon>Pseudomonadota</taxon>
        <taxon>Gammaproteobacteria</taxon>
        <taxon>Vibrionales</taxon>
        <taxon>Vibrionaceae</taxon>
        <taxon>Vibrio</taxon>
    </lineage>
</organism>
<dbReference type="NCBIfam" id="NF001464">
    <property type="entry name" value="PRK00321.1-5"/>
    <property type="match status" value="1"/>
</dbReference>
<dbReference type="GO" id="GO:0043590">
    <property type="term" value="C:bacterial nucleoid"/>
    <property type="evidence" value="ECO:0007669"/>
    <property type="project" value="TreeGrafter"/>
</dbReference>
<protein>
    <recommendedName>
        <fullName evidence="3">Recombination-associated protein RdgC</fullName>
    </recommendedName>
</protein>
<evidence type="ECO:0000256" key="2">
    <source>
        <dbReference type="ARBA" id="ARBA00008657"/>
    </source>
</evidence>
<dbReference type="InterPro" id="IPR007476">
    <property type="entry name" value="RdgC"/>
</dbReference>
<evidence type="ECO:0000256" key="1">
    <source>
        <dbReference type="ARBA" id="ARBA00004453"/>
    </source>
</evidence>
<evidence type="ECO:0000256" key="3">
    <source>
        <dbReference type="ARBA" id="ARBA00022296"/>
    </source>
</evidence>
<dbReference type="RefSeq" id="WP_065211206.1">
    <property type="nucleotide sequence ID" value="NZ_CP016179.1"/>
</dbReference>
<evidence type="ECO:0000256" key="5">
    <source>
        <dbReference type="ARBA" id="ARBA00023172"/>
    </source>
</evidence>
<reference evidence="6 7" key="1">
    <citation type="submission" date="2016-06" db="EMBL/GenBank/DDBJ databases">
        <title>Adaptive Radiation by Waves of Gene Transfer Leads to Fine-Scale Resource Partitioning in Marine Microbes.</title>
        <authorList>
            <person name="Hehemann J.-H."/>
            <person name="Arevalo P."/>
            <person name="Datta M.S."/>
            <person name="Yu X."/>
            <person name="Corzett C."/>
            <person name="Henschel A."/>
            <person name="Preheim S.P."/>
            <person name="Timberlake S."/>
            <person name="Alm E.J."/>
            <person name="Polz M.F."/>
        </authorList>
    </citation>
    <scope>NUCLEOTIDE SEQUENCE [LARGE SCALE GENOMIC DNA]</scope>
    <source>
        <strain evidence="6 7">FF50</strain>
        <plasmid evidence="6 7">unnamed1</plasmid>
    </source>
</reference>
<sequence length="299" mass="34235">MWPKNILFYRVNHEDFTIDKNTIEQQVSEFSYKPCGPTDKQRFGWTSVFPGVKEQVFIDNNLLVLRAKKEEKILPASVINDEVKEKVSEIEIKEDRRLKKVERDRIKEDVLLDLLPRAFSRKSYTTIIADLESGLFMVDCGSFKKAEDVLSLLRKTIGSLPVVPAIPEKAIESTLTEWVKSEYEPSGITILAEAELKSVVEAGGIIRCKDQDLKTDEVINHIDANKFVTKLALCWQDRITFVLSEDGSYKRIKFSEELSEQNMDIPKDDVWGLCSANYQLIASELVAMFKDMTKQLESD</sequence>
<evidence type="ECO:0000313" key="6">
    <source>
        <dbReference type="EMBL" id="ANO35444.1"/>
    </source>
</evidence>
<geneLocation type="plasmid" evidence="6 7">
    <name>unnamed1</name>
</geneLocation>
<dbReference type="AlphaFoldDB" id="A0AAN0XZE4"/>
<gene>
    <name evidence="6" type="ORF">A6E01_19725</name>
</gene>
<dbReference type="EMBL" id="CP016179">
    <property type="protein sequence ID" value="ANO35444.1"/>
    <property type="molecule type" value="Genomic_DNA"/>
</dbReference>